<evidence type="ECO:0000313" key="8">
    <source>
        <dbReference type="Proteomes" id="UP000087171"/>
    </source>
</evidence>
<dbReference type="InterPro" id="IPR044810">
    <property type="entry name" value="WRKY_plant"/>
</dbReference>
<dbReference type="SUPFAM" id="SSF118290">
    <property type="entry name" value="WRKY DNA-binding domain"/>
    <property type="match status" value="1"/>
</dbReference>
<dbReference type="RefSeq" id="XP_012573992.1">
    <property type="nucleotide sequence ID" value="XM_012718538.2"/>
</dbReference>
<keyword evidence="8" id="KW-1185">Reference proteome</keyword>
<evidence type="ECO:0000256" key="6">
    <source>
        <dbReference type="SAM" id="MobiDB-lite"/>
    </source>
</evidence>
<dbReference type="InterPro" id="IPR003657">
    <property type="entry name" value="WRKY_dom"/>
</dbReference>
<evidence type="ECO:0000259" key="7">
    <source>
        <dbReference type="PROSITE" id="PS50811"/>
    </source>
</evidence>
<accession>A0A1S3EDS2</accession>
<reference evidence="9" key="2">
    <citation type="submission" date="2025-08" db="UniProtKB">
        <authorList>
            <consortium name="RefSeq"/>
        </authorList>
    </citation>
    <scope>IDENTIFICATION</scope>
    <source>
        <tissue evidence="9">Etiolated seedlings</tissue>
    </source>
</reference>
<dbReference type="KEGG" id="cam:105852555"/>
<dbReference type="GO" id="GO:0005634">
    <property type="term" value="C:nucleus"/>
    <property type="evidence" value="ECO:0007669"/>
    <property type="project" value="UniProtKB-SubCell"/>
</dbReference>
<keyword evidence="2" id="KW-0805">Transcription regulation</keyword>
<dbReference type="OrthoDB" id="2021064at2759"/>
<feature type="domain" description="WRKY" evidence="7">
    <location>
        <begin position="94"/>
        <end position="157"/>
    </location>
</feature>
<evidence type="ECO:0000256" key="5">
    <source>
        <dbReference type="ARBA" id="ARBA00023242"/>
    </source>
</evidence>
<gene>
    <name evidence="9" type="primary">LOC105852555</name>
</gene>
<feature type="region of interest" description="Disordered" evidence="6">
    <location>
        <begin position="66"/>
        <end position="88"/>
    </location>
</feature>
<organism evidence="8 9">
    <name type="scientific">Cicer arietinum</name>
    <name type="common">Chickpea</name>
    <name type="synonym">Garbanzo</name>
    <dbReference type="NCBI Taxonomy" id="3827"/>
    <lineage>
        <taxon>Eukaryota</taxon>
        <taxon>Viridiplantae</taxon>
        <taxon>Streptophyta</taxon>
        <taxon>Embryophyta</taxon>
        <taxon>Tracheophyta</taxon>
        <taxon>Spermatophyta</taxon>
        <taxon>Magnoliopsida</taxon>
        <taxon>eudicotyledons</taxon>
        <taxon>Gunneridae</taxon>
        <taxon>Pentapetalae</taxon>
        <taxon>rosids</taxon>
        <taxon>fabids</taxon>
        <taxon>Fabales</taxon>
        <taxon>Fabaceae</taxon>
        <taxon>Papilionoideae</taxon>
        <taxon>50 kb inversion clade</taxon>
        <taxon>NPAAA clade</taxon>
        <taxon>Hologalegina</taxon>
        <taxon>IRL clade</taxon>
        <taxon>Cicereae</taxon>
        <taxon>Cicer</taxon>
    </lineage>
</organism>
<comment type="subcellular location">
    <subcellularLocation>
        <location evidence="1">Nucleus</location>
    </subcellularLocation>
</comment>
<dbReference type="Proteomes" id="UP000087171">
    <property type="component" value="Chromosome Ca7"/>
</dbReference>
<dbReference type="GeneID" id="105852555"/>
<evidence type="ECO:0000256" key="3">
    <source>
        <dbReference type="ARBA" id="ARBA00023125"/>
    </source>
</evidence>
<evidence type="ECO:0000256" key="2">
    <source>
        <dbReference type="ARBA" id="ARBA00023015"/>
    </source>
</evidence>
<dbReference type="Pfam" id="PF03106">
    <property type="entry name" value="WRKY"/>
    <property type="match status" value="1"/>
</dbReference>
<evidence type="ECO:0000256" key="1">
    <source>
        <dbReference type="ARBA" id="ARBA00004123"/>
    </source>
</evidence>
<dbReference type="GO" id="GO:0043565">
    <property type="term" value="F:sequence-specific DNA binding"/>
    <property type="evidence" value="ECO:0007669"/>
    <property type="project" value="InterPro"/>
</dbReference>
<dbReference type="GO" id="GO:0003700">
    <property type="term" value="F:DNA-binding transcription factor activity"/>
    <property type="evidence" value="ECO:0007669"/>
    <property type="project" value="InterPro"/>
</dbReference>
<sequence length="288" mass="33591">MDEAIMEEVVRGREFADELRQILVDVAVVKMNHAHHLLNNILNSFTNTLFLLNKHQNQIKDFSFTTKSEDSQDSSATGRGSYKRRKSTETWEKVSESETDDGHQWRKYGQKTIQTSKYARNYYRCSHKFEERCDATKQVQRIQEKPPLYKSTYYTHHTCKYLPNPADIIFDPPHHTNSSILLSFNNTFPTPTKQDCSFLSSSSFSCNKEELVIPSPNNSFDIDHQHLPPPVHQHIILDDNTPPPPPPPPLLSTLQFHDHDDDIMYGLFYHDSLHHHDDHFFHPFPEFS</sequence>
<evidence type="ECO:0000313" key="9">
    <source>
        <dbReference type="RefSeq" id="XP_012573992.1"/>
    </source>
</evidence>
<dbReference type="SMART" id="SM00774">
    <property type="entry name" value="WRKY"/>
    <property type="match status" value="1"/>
</dbReference>
<protein>
    <submittedName>
        <fullName evidence="9">WRKY DNA-binding transcription factor 70-like</fullName>
    </submittedName>
</protein>
<keyword evidence="4" id="KW-0804">Transcription</keyword>
<proteinExistence type="predicted"/>
<evidence type="ECO:0000256" key="4">
    <source>
        <dbReference type="ARBA" id="ARBA00023163"/>
    </source>
</evidence>
<dbReference type="PROSITE" id="PS50811">
    <property type="entry name" value="WRKY"/>
    <property type="match status" value="1"/>
</dbReference>
<dbReference type="AlphaFoldDB" id="A0A1S3EDS2"/>
<keyword evidence="5" id="KW-0539">Nucleus</keyword>
<dbReference type="PANTHER" id="PTHR31282">
    <property type="entry name" value="WRKY TRANSCRIPTION FACTOR 21-RELATED"/>
    <property type="match status" value="1"/>
</dbReference>
<reference evidence="8" key="1">
    <citation type="journal article" date="2013" name="Nat. Biotechnol.">
        <title>Draft genome sequence of chickpea (Cicer arietinum) provides a resource for trait improvement.</title>
        <authorList>
            <person name="Varshney R.K."/>
            <person name="Song C."/>
            <person name="Saxena R.K."/>
            <person name="Azam S."/>
            <person name="Yu S."/>
            <person name="Sharpe A.G."/>
            <person name="Cannon S."/>
            <person name="Baek J."/>
            <person name="Rosen B.D."/>
            <person name="Tar'an B."/>
            <person name="Millan T."/>
            <person name="Zhang X."/>
            <person name="Ramsay L.D."/>
            <person name="Iwata A."/>
            <person name="Wang Y."/>
            <person name="Nelson W."/>
            <person name="Farmer A.D."/>
            <person name="Gaur P.M."/>
            <person name="Soderlund C."/>
            <person name="Penmetsa R.V."/>
            <person name="Xu C."/>
            <person name="Bharti A.K."/>
            <person name="He W."/>
            <person name="Winter P."/>
            <person name="Zhao S."/>
            <person name="Hane J.K."/>
            <person name="Carrasquilla-Garcia N."/>
            <person name="Condie J.A."/>
            <person name="Upadhyaya H.D."/>
            <person name="Luo M.C."/>
            <person name="Thudi M."/>
            <person name="Gowda C.L."/>
            <person name="Singh N.P."/>
            <person name="Lichtenzveig J."/>
            <person name="Gali K.K."/>
            <person name="Rubio J."/>
            <person name="Nadarajan N."/>
            <person name="Dolezel J."/>
            <person name="Bansal K.C."/>
            <person name="Xu X."/>
            <person name="Edwards D."/>
            <person name="Zhang G."/>
            <person name="Kahl G."/>
            <person name="Gil J."/>
            <person name="Singh K.B."/>
            <person name="Datta S.K."/>
            <person name="Jackson S.A."/>
            <person name="Wang J."/>
            <person name="Cook D.R."/>
        </authorList>
    </citation>
    <scope>NUCLEOTIDE SEQUENCE [LARGE SCALE GENOMIC DNA]</scope>
    <source>
        <strain evidence="8">cv. CDC Frontier</strain>
    </source>
</reference>
<keyword evidence="3" id="KW-0238">DNA-binding</keyword>
<name>A0A1S3EDS2_CICAR</name>
<dbReference type="Gene3D" id="2.20.25.80">
    <property type="entry name" value="WRKY domain"/>
    <property type="match status" value="1"/>
</dbReference>
<dbReference type="InterPro" id="IPR036576">
    <property type="entry name" value="WRKY_dom_sf"/>
</dbReference>